<dbReference type="InterPro" id="IPR035892">
    <property type="entry name" value="C2_domain_sf"/>
</dbReference>
<proteinExistence type="evidence at transcript level"/>
<evidence type="ECO:0000259" key="3">
    <source>
        <dbReference type="PROSITE" id="PS50004"/>
    </source>
</evidence>
<dbReference type="GO" id="GO:0098793">
    <property type="term" value="C:presynapse"/>
    <property type="evidence" value="ECO:0007669"/>
    <property type="project" value="GOC"/>
</dbReference>
<dbReference type="CDD" id="cd00276">
    <property type="entry name" value="C2B_Synaptotagmin"/>
    <property type="match status" value="1"/>
</dbReference>
<protein>
    <submittedName>
        <fullName evidence="4">Synaptotagmin-7</fullName>
    </submittedName>
</protein>
<accession>F1L9N7</accession>
<dbReference type="PROSITE" id="PS50004">
    <property type="entry name" value="C2"/>
    <property type="match status" value="2"/>
</dbReference>
<dbReference type="GO" id="GO:0006906">
    <property type="term" value="P:vesicle fusion"/>
    <property type="evidence" value="ECO:0007669"/>
    <property type="project" value="TreeGrafter"/>
</dbReference>
<dbReference type="Gene3D" id="2.60.40.150">
    <property type="entry name" value="C2 domain"/>
    <property type="match status" value="2"/>
</dbReference>
<dbReference type="GO" id="GO:0000149">
    <property type="term" value="F:SNARE binding"/>
    <property type="evidence" value="ECO:0007669"/>
    <property type="project" value="TreeGrafter"/>
</dbReference>
<name>F1L9N7_ASCSU</name>
<dbReference type="SMART" id="SM00239">
    <property type="entry name" value="C2"/>
    <property type="match status" value="2"/>
</dbReference>
<evidence type="ECO:0000313" key="4">
    <source>
        <dbReference type="EMBL" id="ADY46841.1"/>
    </source>
</evidence>
<dbReference type="InterPro" id="IPR001565">
    <property type="entry name" value="Synaptotagmin"/>
</dbReference>
<keyword evidence="2" id="KW-1133">Transmembrane helix</keyword>
<dbReference type="GO" id="GO:0005886">
    <property type="term" value="C:plasma membrane"/>
    <property type="evidence" value="ECO:0007669"/>
    <property type="project" value="TreeGrafter"/>
</dbReference>
<keyword evidence="1" id="KW-0677">Repeat</keyword>
<dbReference type="SUPFAM" id="SSF49562">
    <property type="entry name" value="C2 domain (Calcium/lipid-binding domain, CaLB)"/>
    <property type="match status" value="2"/>
</dbReference>
<organism evidence="4">
    <name type="scientific">Ascaris suum</name>
    <name type="common">Pig roundworm</name>
    <name type="synonym">Ascaris lumbricoides</name>
    <dbReference type="NCBI Taxonomy" id="6253"/>
    <lineage>
        <taxon>Eukaryota</taxon>
        <taxon>Metazoa</taxon>
        <taxon>Ecdysozoa</taxon>
        <taxon>Nematoda</taxon>
        <taxon>Chromadorea</taxon>
        <taxon>Rhabditida</taxon>
        <taxon>Spirurina</taxon>
        <taxon>Ascaridomorpha</taxon>
        <taxon>Ascaridoidea</taxon>
        <taxon>Ascarididae</taxon>
        <taxon>Ascaris</taxon>
    </lineage>
</organism>
<sequence>MILQLGYLTNVPQWIYVVGVVCATTVFVALAAFYRMRRPYSEDDEDCEQQARLFSPRNLAPQLMFDTSLQQVQPSSFKSKITGSIPWKSASQQVIDTLKPEAVTEYRGKLNFALSYDKETITLYVHILEAVDLPVRDLTGSSDPYVRVFLLPEIHVCHRTKVHRRNLNPKFQQTLVFPGHSLKKLNEMTMVLQAMDYDRFSSDDPIGEILLPMKHVKLENSPVYWKHLQRPTVSKECVGDLMLSLCYLPESNKLTVSVIKARDLPSKDKLGSSDPYVKLWLVQQGNKLEKRKTTVKPQTLAPVFNESFAFNVPSKEKLDKEVNLVATVMDYDMISTNDEIGHVIIGSLGSESGMRQWREILDHPETPMAMWHKLSPKW</sequence>
<dbReference type="FunFam" id="2.60.40.150:FF:000329">
    <property type="entry name" value="SyNapTotagmin"/>
    <property type="match status" value="1"/>
</dbReference>
<evidence type="ECO:0000256" key="1">
    <source>
        <dbReference type="ARBA" id="ARBA00022737"/>
    </source>
</evidence>
<dbReference type="GO" id="GO:0005509">
    <property type="term" value="F:calcium ion binding"/>
    <property type="evidence" value="ECO:0007669"/>
    <property type="project" value="TreeGrafter"/>
</dbReference>
<dbReference type="PRINTS" id="PR00399">
    <property type="entry name" value="SYNAPTOTAGMN"/>
</dbReference>
<dbReference type="PANTHER" id="PTHR10024:SF344">
    <property type="entry name" value="SYNAPTOTAGMIN-7"/>
    <property type="match status" value="1"/>
</dbReference>
<dbReference type="GO" id="GO:0001786">
    <property type="term" value="F:phosphatidylserine binding"/>
    <property type="evidence" value="ECO:0007669"/>
    <property type="project" value="TreeGrafter"/>
</dbReference>
<dbReference type="GO" id="GO:0005544">
    <property type="term" value="F:calcium-dependent phospholipid binding"/>
    <property type="evidence" value="ECO:0007669"/>
    <property type="project" value="TreeGrafter"/>
</dbReference>
<feature type="domain" description="C2" evidence="3">
    <location>
        <begin position="237"/>
        <end position="372"/>
    </location>
</feature>
<dbReference type="Pfam" id="PF00168">
    <property type="entry name" value="C2"/>
    <property type="match status" value="2"/>
</dbReference>
<dbReference type="GO" id="GO:0070382">
    <property type="term" value="C:exocytic vesicle"/>
    <property type="evidence" value="ECO:0007669"/>
    <property type="project" value="TreeGrafter"/>
</dbReference>
<reference evidence="4" key="1">
    <citation type="journal article" date="2011" name="Genome Res.">
        <title>Deep small RNA sequencing from the nematode Ascaris reveals conservation, functional diversification, and novel developmental profiles.</title>
        <authorList>
            <person name="Wang J."/>
            <person name="Czech B."/>
            <person name="Crunk A."/>
            <person name="Wallace A."/>
            <person name="Mitreva M."/>
            <person name="Hannon G.J."/>
            <person name="Davis R.E."/>
        </authorList>
    </citation>
    <scope>NUCLEOTIDE SEQUENCE</scope>
</reference>
<dbReference type="AlphaFoldDB" id="F1L9N7"/>
<dbReference type="PANTHER" id="PTHR10024">
    <property type="entry name" value="SYNAPTOTAGMIN"/>
    <property type="match status" value="1"/>
</dbReference>
<dbReference type="EMBL" id="JI174759">
    <property type="protein sequence ID" value="ADY46841.1"/>
    <property type="molecule type" value="mRNA"/>
</dbReference>
<keyword evidence="2" id="KW-0472">Membrane</keyword>
<feature type="domain" description="C2" evidence="3">
    <location>
        <begin position="106"/>
        <end position="226"/>
    </location>
</feature>
<dbReference type="GO" id="GO:0030424">
    <property type="term" value="C:axon"/>
    <property type="evidence" value="ECO:0007669"/>
    <property type="project" value="TreeGrafter"/>
</dbReference>
<dbReference type="GO" id="GO:0048791">
    <property type="term" value="P:calcium ion-regulated exocytosis of neurotransmitter"/>
    <property type="evidence" value="ECO:0007669"/>
    <property type="project" value="TreeGrafter"/>
</dbReference>
<dbReference type="InterPro" id="IPR000008">
    <property type="entry name" value="C2_dom"/>
</dbReference>
<evidence type="ECO:0000256" key="2">
    <source>
        <dbReference type="SAM" id="Phobius"/>
    </source>
</evidence>
<keyword evidence="2" id="KW-0812">Transmembrane</keyword>
<dbReference type="GO" id="GO:0030276">
    <property type="term" value="F:clathrin binding"/>
    <property type="evidence" value="ECO:0007669"/>
    <property type="project" value="TreeGrafter"/>
</dbReference>
<feature type="transmembrane region" description="Helical" evidence="2">
    <location>
        <begin position="14"/>
        <end position="34"/>
    </location>
</feature>